<dbReference type="PANTHER" id="PTHR45458">
    <property type="entry name" value="SHORT-CHAIN DEHYDROGENASE/REDUCTASE SDR"/>
    <property type="match status" value="1"/>
</dbReference>
<dbReference type="InterPro" id="IPR036291">
    <property type="entry name" value="NAD(P)-bd_dom_sf"/>
</dbReference>
<dbReference type="PRINTS" id="PR00081">
    <property type="entry name" value="GDHRDH"/>
</dbReference>
<dbReference type="InterPro" id="IPR002347">
    <property type="entry name" value="SDR_fam"/>
</dbReference>
<comment type="caution">
    <text evidence="1">The sequence shown here is derived from an EMBL/GenBank/DDBJ whole genome shotgun (WGS) entry which is preliminary data.</text>
</comment>
<dbReference type="Pfam" id="PF00106">
    <property type="entry name" value="adh_short"/>
    <property type="match status" value="1"/>
</dbReference>
<accession>A0AAN6DXH4</accession>
<proteinExistence type="predicted"/>
<evidence type="ECO:0000313" key="2">
    <source>
        <dbReference type="Proteomes" id="UP001203852"/>
    </source>
</evidence>
<gene>
    <name evidence="1" type="ORF">EDD36DRAFT_495149</name>
</gene>
<evidence type="ECO:0000313" key="1">
    <source>
        <dbReference type="EMBL" id="KAI1614026.1"/>
    </source>
</evidence>
<evidence type="ECO:0008006" key="3">
    <source>
        <dbReference type="Google" id="ProtNLM"/>
    </source>
</evidence>
<dbReference type="SUPFAM" id="SSF51735">
    <property type="entry name" value="NAD(P)-binding Rossmann-fold domains"/>
    <property type="match status" value="1"/>
</dbReference>
<dbReference type="Gene3D" id="3.40.50.720">
    <property type="entry name" value="NAD(P)-binding Rossmann-like Domain"/>
    <property type="match status" value="1"/>
</dbReference>
<dbReference type="AlphaFoldDB" id="A0AAN6DXH4"/>
<name>A0AAN6DXH4_9EURO</name>
<keyword evidence="2" id="KW-1185">Reference proteome</keyword>
<dbReference type="Proteomes" id="UP001203852">
    <property type="component" value="Unassembled WGS sequence"/>
</dbReference>
<dbReference type="GO" id="GO:0016616">
    <property type="term" value="F:oxidoreductase activity, acting on the CH-OH group of donors, NAD or NADP as acceptor"/>
    <property type="evidence" value="ECO:0007669"/>
    <property type="project" value="TreeGrafter"/>
</dbReference>
<sequence length="261" mass="28152">MPSYLVTGANRGLGYGFVQYLAKDPSNTIIGLVRNKASADKTIAADGLKNVTMLQADISDRKSLLAAREEVHKITGGSLDYLINNAAYIDRNTEANALDEYEETDPDMMERELKASFDVNVVGVINTINIFLPLIKKGATKKVVVISTGMADPDLVNGGGVSNAGPYAISKAAVNMAVCKYNAKYKVQGILFFALSPGVVATWEGEEPLVLQGFRQMVPGWSGPLQPLESAEMCVKVIHDFSLENGNGGSFVSHYGNKEWL</sequence>
<protein>
    <recommendedName>
        <fullName evidence="3">NAD(P)-binding protein</fullName>
    </recommendedName>
</protein>
<dbReference type="InterPro" id="IPR052184">
    <property type="entry name" value="SDR_enzymes"/>
</dbReference>
<dbReference type="EMBL" id="MU404353">
    <property type="protein sequence ID" value="KAI1614026.1"/>
    <property type="molecule type" value="Genomic_DNA"/>
</dbReference>
<reference evidence="1" key="1">
    <citation type="journal article" date="2022" name="bioRxiv">
        <title>Deciphering the potential niche of two novel black yeast fungi from a biological soil crust based on their genomes, phenotypes, and melanin regulation.</title>
        <authorList>
            <consortium name="DOE Joint Genome Institute"/>
            <person name="Carr E.C."/>
            <person name="Barton Q."/>
            <person name="Grambo S."/>
            <person name="Sullivan M."/>
            <person name="Renfro C.M."/>
            <person name="Kuo A."/>
            <person name="Pangilinan J."/>
            <person name="Lipzen A."/>
            <person name="Keymanesh K."/>
            <person name="Savage E."/>
            <person name="Barry K."/>
            <person name="Grigoriev I.V."/>
            <person name="Riekhof W.R."/>
            <person name="Harris S.S."/>
        </authorList>
    </citation>
    <scope>NUCLEOTIDE SEQUENCE</scope>
    <source>
        <strain evidence="1">JF 03-4F</strain>
    </source>
</reference>
<organism evidence="1 2">
    <name type="scientific">Exophiala viscosa</name>
    <dbReference type="NCBI Taxonomy" id="2486360"/>
    <lineage>
        <taxon>Eukaryota</taxon>
        <taxon>Fungi</taxon>
        <taxon>Dikarya</taxon>
        <taxon>Ascomycota</taxon>
        <taxon>Pezizomycotina</taxon>
        <taxon>Eurotiomycetes</taxon>
        <taxon>Chaetothyriomycetidae</taxon>
        <taxon>Chaetothyriales</taxon>
        <taxon>Herpotrichiellaceae</taxon>
        <taxon>Exophiala</taxon>
    </lineage>
</organism>
<dbReference type="PANTHER" id="PTHR45458:SF3">
    <property type="entry name" value="CHAIN DEHYDROGENASE (ATSC), PUTATIVE-RELATED"/>
    <property type="match status" value="1"/>
</dbReference>